<reference evidence="2" key="2">
    <citation type="submission" date="2021-08" db="EMBL/GenBank/DDBJ databases">
        <authorList>
            <person name="Tani A."/>
            <person name="Ola A."/>
            <person name="Ogura Y."/>
            <person name="Katsura K."/>
            <person name="Hayashi T."/>
        </authorList>
    </citation>
    <scope>NUCLEOTIDE SEQUENCE</scope>
    <source>
        <strain evidence="2">LMG 23639</strain>
    </source>
</reference>
<dbReference type="Proteomes" id="UP001055102">
    <property type="component" value="Unassembled WGS sequence"/>
</dbReference>
<evidence type="ECO:0000313" key="3">
    <source>
        <dbReference type="Proteomes" id="UP001055102"/>
    </source>
</evidence>
<comment type="caution">
    <text evidence="2">The sequence shown here is derived from an EMBL/GenBank/DDBJ whole genome shotgun (WGS) entry which is preliminary data.</text>
</comment>
<gene>
    <name evidence="2" type="ORF">AOPFMNJM_4293</name>
</gene>
<dbReference type="EMBL" id="BPQR01000105">
    <property type="protein sequence ID" value="GJE08945.1"/>
    <property type="molecule type" value="Genomic_DNA"/>
</dbReference>
<name>A0ABQ4T4I8_9HYPH</name>
<evidence type="ECO:0000313" key="2">
    <source>
        <dbReference type="EMBL" id="GJE08945.1"/>
    </source>
</evidence>
<sequence length="79" mass="8313">MVRAGTPAALSAVSRASEFITVAIMPSESPVARSMKPAWEMRAPRIMLPPPTTRAISTPASSTREMSSARPARVGGCSQ</sequence>
<evidence type="ECO:0000256" key="1">
    <source>
        <dbReference type="SAM" id="MobiDB-lite"/>
    </source>
</evidence>
<protein>
    <submittedName>
        <fullName evidence="2">Uncharacterized protein</fullName>
    </submittedName>
</protein>
<feature type="compositionally biased region" description="Polar residues" evidence="1">
    <location>
        <begin position="54"/>
        <end position="66"/>
    </location>
</feature>
<organism evidence="2 3">
    <name type="scientific">Methylobacterium jeotgali</name>
    <dbReference type="NCBI Taxonomy" id="381630"/>
    <lineage>
        <taxon>Bacteria</taxon>
        <taxon>Pseudomonadati</taxon>
        <taxon>Pseudomonadota</taxon>
        <taxon>Alphaproteobacteria</taxon>
        <taxon>Hyphomicrobiales</taxon>
        <taxon>Methylobacteriaceae</taxon>
        <taxon>Methylobacterium</taxon>
    </lineage>
</organism>
<proteinExistence type="predicted"/>
<keyword evidence="3" id="KW-1185">Reference proteome</keyword>
<accession>A0ABQ4T4I8</accession>
<feature type="region of interest" description="Disordered" evidence="1">
    <location>
        <begin position="43"/>
        <end position="79"/>
    </location>
</feature>
<reference evidence="2" key="1">
    <citation type="journal article" date="2021" name="Front. Microbiol.">
        <title>Comprehensive Comparative Genomics and Phenotyping of Methylobacterium Species.</title>
        <authorList>
            <person name="Alessa O."/>
            <person name="Ogura Y."/>
            <person name="Fujitani Y."/>
            <person name="Takami H."/>
            <person name="Hayashi T."/>
            <person name="Sahin N."/>
            <person name="Tani A."/>
        </authorList>
    </citation>
    <scope>NUCLEOTIDE SEQUENCE</scope>
    <source>
        <strain evidence="2">LMG 23639</strain>
    </source>
</reference>